<keyword evidence="2" id="KW-0677">Repeat</keyword>
<evidence type="ECO:0000256" key="4">
    <source>
        <dbReference type="SAM" id="MobiDB-lite"/>
    </source>
</evidence>
<dbReference type="EMBL" id="AZST01000595">
    <property type="protein sequence ID" value="KEP48022.1"/>
    <property type="molecule type" value="Genomic_DNA"/>
</dbReference>
<dbReference type="Pfam" id="PF24883">
    <property type="entry name" value="NPHP3_N"/>
    <property type="match status" value="1"/>
</dbReference>
<name>A0A074SD93_9AGAM</name>
<evidence type="ECO:0000256" key="1">
    <source>
        <dbReference type="ARBA" id="ARBA00022574"/>
    </source>
</evidence>
<gene>
    <name evidence="6" type="ORF">V565_136300</name>
</gene>
<evidence type="ECO:0000259" key="5">
    <source>
        <dbReference type="PROSITE" id="PS50837"/>
    </source>
</evidence>
<accession>A0A074SD93</accession>
<feature type="compositionally biased region" description="Low complexity" evidence="4">
    <location>
        <begin position="31"/>
        <end position="43"/>
    </location>
</feature>
<dbReference type="PANTHER" id="PTHR19848">
    <property type="entry name" value="WD40 REPEAT PROTEIN"/>
    <property type="match status" value="1"/>
</dbReference>
<dbReference type="SUPFAM" id="SSF50998">
    <property type="entry name" value="Quinoprotein alcohol dehydrogenase-like"/>
    <property type="match status" value="2"/>
</dbReference>
<dbReference type="Proteomes" id="UP000027456">
    <property type="component" value="Unassembled WGS sequence"/>
</dbReference>
<evidence type="ECO:0000256" key="2">
    <source>
        <dbReference type="ARBA" id="ARBA00022737"/>
    </source>
</evidence>
<dbReference type="InterPro" id="IPR011047">
    <property type="entry name" value="Quinoprotein_ADH-like_sf"/>
</dbReference>
<dbReference type="STRING" id="1423351.A0A074SD93"/>
<protein>
    <submittedName>
        <fullName evidence="6">Putative vegetative incompatibility protein HET-E-1</fullName>
    </submittedName>
</protein>
<dbReference type="Gene3D" id="3.40.50.300">
    <property type="entry name" value="P-loop containing nucleotide triphosphate hydrolases"/>
    <property type="match status" value="1"/>
</dbReference>
<reference evidence="6 7" key="1">
    <citation type="submission" date="2013-12" db="EMBL/GenBank/DDBJ databases">
        <authorList>
            <person name="Cubeta M."/>
            <person name="Pakala S."/>
            <person name="Fedorova N."/>
            <person name="Thomas E."/>
            <person name="Dean R."/>
            <person name="Jabaji S."/>
            <person name="Neate S."/>
            <person name="Toda T."/>
            <person name="Tavantzis S."/>
            <person name="Vilgalys R."/>
            <person name="Bharathan N."/>
            <person name="Pakala S."/>
            <person name="Losada L.S."/>
            <person name="Zafar N."/>
            <person name="Nierman W."/>
        </authorList>
    </citation>
    <scope>NUCLEOTIDE SEQUENCE [LARGE SCALE GENOMIC DNA]</scope>
    <source>
        <strain evidence="6 7">123E</strain>
    </source>
</reference>
<evidence type="ECO:0000256" key="3">
    <source>
        <dbReference type="PROSITE-ProRule" id="PRU00221"/>
    </source>
</evidence>
<feature type="compositionally biased region" description="Low complexity" evidence="4">
    <location>
        <begin position="90"/>
        <end position="101"/>
    </location>
</feature>
<dbReference type="Pfam" id="PF00400">
    <property type="entry name" value="WD40"/>
    <property type="match status" value="9"/>
</dbReference>
<feature type="repeat" description="WD" evidence="3">
    <location>
        <begin position="1197"/>
        <end position="1238"/>
    </location>
</feature>
<dbReference type="InterPro" id="IPR027417">
    <property type="entry name" value="P-loop_NTPase"/>
</dbReference>
<evidence type="ECO:0000313" key="6">
    <source>
        <dbReference type="EMBL" id="KEP48022.1"/>
    </source>
</evidence>
<feature type="compositionally biased region" description="Basic and acidic residues" evidence="4">
    <location>
        <begin position="12"/>
        <end position="22"/>
    </location>
</feature>
<keyword evidence="1 3" id="KW-0853">WD repeat</keyword>
<sequence>MPFRQGVKQALKKAEDNLKQAGDDIITMLKGSVSSRPSTPSGSQTHTGSFNMHEQAGEHVIGLLATPLPTQSPMSPSLAARQDRNSNVGQHSEQPSQPSSPIKKHHLDVIELSTRAPAVPLPQASEHASVNVAVDNDGSNSTPVKPLAPGKTLHEKQEEAPTRDFKQLATEVVGQVADTLKIGPLRDVSDMLQGFADMYKMEGAVKTEYEALQHRLRALLKVLEAHSELSTSPMVVSRVAGIREFIKGELDLIEKQPIASGKQHGRLLMAQQEEERFVGCCRRIQEYMERISLDANLSTWKLEDGNARDRMSSWIRLLPSSPSAWYNSSAGRDLKRRECTPGTRVVVLANILAWTIGSNKDAVYWLNGMAGTGKTTIAYSVCTELAGKKKLAASFFCSRLREECRDVNRIIPSIAYQLAQFSPPFRLALSVIMENEQDTHHKVLSEQFETLIRRPLLAVLSAQPLIPEMMVVVIDALDECESEDNTRDILNVFLDKAVGLPIKFVMSSRPEPQIRDEMTDGRVKSRLVLHELDTGDVQADIETYVREELKSMNPALTESQIAALVNKAGILFIYAATAVRYIGHDNFHRNPHARLRALLDRQQTLKTKKKNEIDVLYTTILEAALGDQDIGEEEQNDMEQVIYTVICAREPLTVNDLSELLEIKDVERVRAALRPLWSVFHVVGANELVTTLHASFPDFMFDPGRSDTYHCDLEAHNRTLAEHCLELIKQTQPQFNICRLESLYLPDDKVPSIQERVADAISSDLLYACRYWSNHVEAGKCASTLAIRLQDFLSTRLLLWMEVLNLTKHMSTGVDCMKLIAGWYNQFDSDEELVELTNDARRFVEIFASNPVSQSTPHIYISMLAFWPRSGPIAKHYTRFSHGPVQAEGTALDQRDLAYLAKWTFTDAIHAMAVSQDGRQIALGVRNGILVVDSSSGQVVLGPLHGHPNVISTIMFSPDRERVLASSFNRYEFATVVGWDTRTGNTVVGPLQLEGSIYCLTLSPDCACIAAGSADQTLRFWDAESGKMLRCWKPNDWVFVTAFSSDSILIAAGLSNALRVWNSRTGISTLELLSTGLVNMIAFSSDSSRIIHARRLTTVHVRDVQNGQLIYELHPRRDIYSIGYSPDGGYIITGHYQTVNVWDAQNGNMKIGPLKGHRGWVSAIAFSPDGSRIISACKGGLVCTWDARQHNLAPDSICMHTSGILFAKFSPDGQHFVSGSEDGSLHIWDSHTGAMAVGPMKVHTARIICVELLNNSVVSGSKDGMVIVCNAQSGEVLRSLTIAPGHDIQCIEFSLNGNLIATGSEFDSSSEVNLWDAQTGTRVLGPLTDIQGSILSVRFSPDGTRIVAGSWRQDNRIVVWDVSDGTNLFGFLMSHTKNVVSVSYSPNSALIASGSDDGTIIVWDPYTRSKVLGPLVGHSDAVLSVHFSPDSTRLVSGSSDKTICIWDVKTGQLLFKLLPGQEQAIRHVAYSPDGTRILSLSNDRSVRIHDARSTKERVISCSTTEFGDWMINKDGWLVDDQSRLLAWVPWDLQRALMRPRTQVAVTPWGYVRVKFDRSRMGESWAQYYTL</sequence>
<feature type="repeat" description="WD" evidence="3">
    <location>
        <begin position="1458"/>
        <end position="1499"/>
    </location>
</feature>
<proteinExistence type="predicted"/>
<feature type="compositionally biased region" description="Basic and acidic residues" evidence="4">
    <location>
        <begin position="152"/>
        <end position="161"/>
    </location>
</feature>
<feature type="repeat" description="WD" evidence="3">
    <location>
        <begin position="1154"/>
        <end position="1195"/>
    </location>
</feature>
<dbReference type="InterPro" id="IPR007111">
    <property type="entry name" value="NACHT_NTPase"/>
</dbReference>
<dbReference type="PANTHER" id="PTHR19848:SF8">
    <property type="entry name" value="F-BOX AND WD REPEAT DOMAIN CONTAINING 7"/>
    <property type="match status" value="1"/>
</dbReference>
<feature type="repeat" description="WD" evidence="3">
    <location>
        <begin position="994"/>
        <end position="1031"/>
    </location>
</feature>
<dbReference type="CDD" id="cd00200">
    <property type="entry name" value="WD40"/>
    <property type="match status" value="2"/>
</dbReference>
<dbReference type="InterPro" id="IPR056884">
    <property type="entry name" value="NPHP3-like_N"/>
</dbReference>
<dbReference type="InterPro" id="IPR019775">
    <property type="entry name" value="WD40_repeat_CS"/>
</dbReference>
<dbReference type="InterPro" id="IPR001680">
    <property type="entry name" value="WD40_rpt"/>
</dbReference>
<keyword evidence="7" id="KW-1185">Reference proteome</keyword>
<dbReference type="OrthoDB" id="3147169at2759"/>
<organism evidence="6 7">
    <name type="scientific">Rhizoctonia solani 123E</name>
    <dbReference type="NCBI Taxonomy" id="1423351"/>
    <lineage>
        <taxon>Eukaryota</taxon>
        <taxon>Fungi</taxon>
        <taxon>Dikarya</taxon>
        <taxon>Basidiomycota</taxon>
        <taxon>Agaricomycotina</taxon>
        <taxon>Agaricomycetes</taxon>
        <taxon>Cantharellales</taxon>
        <taxon>Ceratobasidiaceae</taxon>
        <taxon>Rhizoctonia</taxon>
    </lineage>
</organism>
<dbReference type="PROSITE" id="PS50837">
    <property type="entry name" value="NACHT"/>
    <property type="match status" value="1"/>
</dbReference>
<feature type="repeat" description="WD" evidence="3">
    <location>
        <begin position="1372"/>
        <end position="1404"/>
    </location>
</feature>
<dbReference type="PRINTS" id="PR00320">
    <property type="entry name" value="GPROTEINBRPT"/>
</dbReference>
<feature type="repeat" description="WD" evidence="3">
    <location>
        <begin position="1415"/>
        <end position="1456"/>
    </location>
</feature>
<dbReference type="HOGENOM" id="CLU_000288_6_3_1"/>
<dbReference type="SMART" id="SM00320">
    <property type="entry name" value="WD40"/>
    <property type="match status" value="13"/>
</dbReference>
<dbReference type="InterPro" id="IPR015943">
    <property type="entry name" value="WD40/YVTN_repeat-like_dom_sf"/>
</dbReference>
<dbReference type="PROSITE" id="PS00678">
    <property type="entry name" value="WD_REPEATS_1"/>
    <property type="match status" value="2"/>
</dbReference>
<evidence type="ECO:0000313" key="7">
    <source>
        <dbReference type="Proteomes" id="UP000027456"/>
    </source>
</evidence>
<feature type="region of interest" description="Disordered" evidence="4">
    <location>
        <begin position="66"/>
        <end position="102"/>
    </location>
</feature>
<dbReference type="PROSITE" id="PS50082">
    <property type="entry name" value="WD_REPEATS_2"/>
    <property type="match status" value="6"/>
</dbReference>
<dbReference type="SUPFAM" id="SSF52540">
    <property type="entry name" value="P-loop containing nucleoside triphosphate hydrolases"/>
    <property type="match status" value="1"/>
</dbReference>
<dbReference type="Gene3D" id="2.130.10.10">
    <property type="entry name" value="YVTN repeat-like/Quinoprotein amine dehydrogenase"/>
    <property type="match status" value="4"/>
</dbReference>
<feature type="domain" description="NACHT" evidence="5">
    <location>
        <begin position="362"/>
        <end position="510"/>
    </location>
</feature>
<dbReference type="InterPro" id="IPR020472">
    <property type="entry name" value="WD40_PAC1"/>
</dbReference>
<feature type="region of interest" description="Disordered" evidence="4">
    <location>
        <begin position="133"/>
        <end position="161"/>
    </location>
</feature>
<feature type="region of interest" description="Disordered" evidence="4">
    <location>
        <begin position="1"/>
        <end position="50"/>
    </location>
</feature>
<comment type="caution">
    <text evidence="6">The sequence shown here is derived from an EMBL/GenBank/DDBJ whole genome shotgun (WGS) entry which is preliminary data.</text>
</comment>
<dbReference type="PROSITE" id="PS50294">
    <property type="entry name" value="WD_REPEATS_REGION"/>
    <property type="match status" value="4"/>
</dbReference>